<sequence>MNINVHDAFNTLERMIIQSSVVLEMLPKVTKKGGCQIL</sequence>
<proteinExistence type="predicted"/>
<reference evidence="1" key="1">
    <citation type="journal article" date="2020" name="J. Eukaryot. Microbiol.">
        <title>De novo Sequencing, Assembly and Annotation of the Transcriptome for the Free-Living Testate Amoeba Arcella intermedia.</title>
        <authorList>
            <person name="Ribeiro G.M."/>
            <person name="Porfirio-Sousa A.L."/>
            <person name="Maurer-Alcala X.X."/>
            <person name="Katz L.A."/>
            <person name="Lahr D.J.G."/>
        </authorList>
    </citation>
    <scope>NUCLEOTIDE SEQUENCE</scope>
</reference>
<accession>A0A6B2LWM6</accession>
<name>A0A6B2LWM6_9EUKA</name>
<dbReference type="EMBL" id="GIBP01012515">
    <property type="protein sequence ID" value="NDV41484.1"/>
    <property type="molecule type" value="Transcribed_RNA"/>
</dbReference>
<evidence type="ECO:0000313" key="1">
    <source>
        <dbReference type="EMBL" id="NDV41484.1"/>
    </source>
</evidence>
<dbReference type="AlphaFoldDB" id="A0A6B2LWM6"/>
<organism evidence="1">
    <name type="scientific">Arcella intermedia</name>
    <dbReference type="NCBI Taxonomy" id="1963864"/>
    <lineage>
        <taxon>Eukaryota</taxon>
        <taxon>Amoebozoa</taxon>
        <taxon>Tubulinea</taxon>
        <taxon>Elardia</taxon>
        <taxon>Arcellinida</taxon>
        <taxon>Sphaerothecina</taxon>
        <taxon>Arcellidae</taxon>
        <taxon>Arcella</taxon>
    </lineage>
</organism>
<protein>
    <submittedName>
        <fullName evidence="1">Uncharacterized protein</fullName>
    </submittedName>
</protein>